<accession>A0AC61L754</accession>
<name>A0AC61L754_9EURY</name>
<evidence type="ECO:0000313" key="1">
    <source>
        <dbReference type="EMBL" id="PXF62152.1"/>
    </source>
</evidence>
<sequence length="407" mass="45763">MGIKINMCMLFELRYDPRMLVVPQIGVVSYITNFGHDVTWVLPSEGAKEVRKETLGGVSVFAVPYRSGKGLLDYVNKTVYALRRARFVSGLFKQEQYNMVFAGDCIFDALLALYIKRRYSVPFVLELGNPVEQDGEFHKVYHSNHKHLWQLISKINVYLLMHALRDADLVLPISKWLKEDFIKKGIGASKILPLPEGMDADRFSDADGDAIRRQYNLDGSGVVVYVGTMDKMRHLDTLIHATSEVKNRGRRVKLLMVGDGDDKTDLERLACELGIGDDVVFTGQVYSDEVPNFIAAADVGVSPVPPFDFYKFSSPIKLFEYTAVRKPVVANKEIPEHDEVIRKSGCGVLVQFTGESFAEGIIKLLDDPEMAEEMGKKGYKWGVTNRSYETTARGVEKRCLGLLKDSI</sequence>
<reference evidence="1" key="1">
    <citation type="submission" date="2018-01" db="EMBL/GenBank/DDBJ databases">
        <authorList>
            <person name="Krukenberg V."/>
        </authorList>
    </citation>
    <scope>NUCLEOTIDE SEQUENCE</scope>
    <source>
        <strain evidence="1">E20ANME2</strain>
    </source>
</reference>
<comment type="caution">
    <text evidence="1">The sequence shown here is derived from an EMBL/GenBank/DDBJ whole genome shotgun (WGS) entry which is preliminary data.</text>
</comment>
<proteinExistence type="predicted"/>
<organism evidence="1 2">
    <name type="scientific">Candidatus Methanogaster sp</name>
    <dbReference type="NCBI Taxonomy" id="3386292"/>
    <lineage>
        <taxon>Archaea</taxon>
        <taxon>Methanobacteriati</taxon>
        <taxon>Methanobacteriota</taxon>
        <taxon>Stenosarchaea group</taxon>
        <taxon>Methanomicrobia</taxon>
        <taxon>Methanosarcinales</taxon>
        <taxon>ANME-2 cluster</taxon>
        <taxon>Candidatus Methanogasteraceae</taxon>
        <taxon>Candidatus Methanogaster</taxon>
    </lineage>
</organism>
<evidence type="ECO:0000313" key="2">
    <source>
        <dbReference type="Proteomes" id="UP000248329"/>
    </source>
</evidence>
<protein>
    <submittedName>
        <fullName evidence="1">Uncharacterized protein</fullName>
    </submittedName>
</protein>
<dbReference type="Proteomes" id="UP000248329">
    <property type="component" value="Unassembled WGS sequence"/>
</dbReference>
<gene>
    <name evidence="1" type="ORF">C4B59_00640</name>
</gene>
<dbReference type="EMBL" id="PQXF01000001">
    <property type="protein sequence ID" value="PXF62152.1"/>
    <property type="molecule type" value="Genomic_DNA"/>
</dbReference>